<feature type="compositionally biased region" description="Low complexity" evidence="1">
    <location>
        <begin position="99"/>
        <end position="108"/>
    </location>
</feature>
<feature type="compositionally biased region" description="Polar residues" evidence="1">
    <location>
        <begin position="500"/>
        <end position="510"/>
    </location>
</feature>
<feature type="region of interest" description="Disordered" evidence="1">
    <location>
        <begin position="399"/>
        <end position="426"/>
    </location>
</feature>
<feature type="compositionally biased region" description="Low complexity" evidence="1">
    <location>
        <begin position="15"/>
        <end position="32"/>
    </location>
</feature>
<feature type="compositionally biased region" description="Polar residues" evidence="1">
    <location>
        <begin position="399"/>
        <end position="410"/>
    </location>
</feature>
<evidence type="ECO:0000256" key="1">
    <source>
        <dbReference type="SAM" id="MobiDB-lite"/>
    </source>
</evidence>
<feature type="region of interest" description="Disordered" evidence="1">
    <location>
        <begin position="93"/>
        <end position="115"/>
    </location>
</feature>
<evidence type="ECO:0000313" key="2">
    <source>
        <dbReference type="EMBL" id="CDW87864.1"/>
    </source>
</evidence>
<gene>
    <name evidence="2" type="primary">Contig6493.g6944</name>
    <name evidence="2" type="ORF">STYLEM_16977</name>
</gene>
<keyword evidence="3" id="KW-1185">Reference proteome</keyword>
<evidence type="ECO:0000313" key="3">
    <source>
        <dbReference type="Proteomes" id="UP000039865"/>
    </source>
</evidence>
<feature type="region of interest" description="Disordered" evidence="1">
    <location>
        <begin position="313"/>
        <end position="360"/>
    </location>
</feature>
<dbReference type="EMBL" id="CCKQ01015998">
    <property type="protein sequence ID" value="CDW87864.1"/>
    <property type="molecule type" value="Genomic_DNA"/>
</dbReference>
<dbReference type="Proteomes" id="UP000039865">
    <property type="component" value="Unassembled WGS sequence"/>
</dbReference>
<feature type="compositionally biased region" description="Polar residues" evidence="1">
    <location>
        <begin position="345"/>
        <end position="360"/>
    </location>
</feature>
<proteinExistence type="predicted"/>
<feature type="compositionally biased region" description="Polar residues" evidence="1">
    <location>
        <begin position="417"/>
        <end position="426"/>
    </location>
</feature>
<protein>
    <submittedName>
        <fullName evidence="2">Uncharacterized protein</fullName>
    </submittedName>
</protein>
<organism evidence="2 3">
    <name type="scientific">Stylonychia lemnae</name>
    <name type="common">Ciliate</name>
    <dbReference type="NCBI Taxonomy" id="5949"/>
    <lineage>
        <taxon>Eukaryota</taxon>
        <taxon>Sar</taxon>
        <taxon>Alveolata</taxon>
        <taxon>Ciliophora</taxon>
        <taxon>Intramacronucleata</taxon>
        <taxon>Spirotrichea</taxon>
        <taxon>Stichotrichia</taxon>
        <taxon>Sporadotrichida</taxon>
        <taxon>Oxytrichidae</taxon>
        <taxon>Stylonychinae</taxon>
        <taxon>Stylonychia</taxon>
    </lineage>
</organism>
<reference evidence="2 3" key="1">
    <citation type="submission" date="2014-06" db="EMBL/GenBank/DDBJ databases">
        <authorList>
            <person name="Swart Estienne"/>
        </authorList>
    </citation>
    <scope>NUCLEOTIDE SEQUENCE [LARGE SCALE GENOMIC DNA]</scope>
    <source>
        <strain evidence="2 3">130c</strain>
    </source>
</reference>
<sequence>MGNQQTSNQLGIKLRSSIIQRSQSQNPQQQSPLTKGSDSSKIKDYWLRGMGRGGNSKSPKYQNLKTARKTSQYVNEFGFEDFSGLIKLQKISSPEPTFDNNQNQQQHPTHQDQKQQYKTIMQEVKRQKSSQEFQKLKVETQLQRVNGANNKMMEYEPSETDSEIELGQANYIQNKDNTGVISKKNHDNFEYGEESYSGEAQVEEIKDLSENSVSQIQPNSIQDNQLKTDEIDILDQVEEINLAGSEDSSSISLEIHDNTVDQVILNSIQKRKFELQQSPQNTKFKGSIQGASTSSGTPMTNLNYNNNRFLKMQQSKQRVKPFADNSSSPIRQQKDLNKPRIIQPQKKNQALGTQKKSTPSNLMLKDKQSFNNKFSLLLSPPKKQQLNVGGNTQKQSQEFFSPQKRAQPTQKKIKTARSPQNFPIQTPNYKKSQIVLPIHTSRLQMPFRKGKRESDSSIIQNYVTQQSSKLDYSKLLRHDILNKPVIKNTNQKKTENNNEDSNTQKLTRQAQNIEERKNKLKNYLDENNDKKDFGRNDPIVQQGEIYRFKPGIENNFISRWVQVSNNAFRYFRNQYQSFGLNKPIVSIPIRAIEDVSRIEVNTEAFFRKRNVKEIERTLFQYMFEVYLRDDYEDIFNFRDEEVKQKSLSPLKRNESDVLSQARSVNNSFYQSQERKQHSLYRYKKQSEYTARSVSRPNCNQDDLFDLSNYNKKIKQHEREKRVAMIDINNRAEEYEHDKVNRIVKGHLMAIRDYNLGDQKKTYLEDFSMLEKNFGDRKRNINIDFITNASSWTNRAIDWYNSERRLVFATTSEEQREAWMGYFKGKQFIESVNKDNY</sequence>
<dbReference type="InParanoid" id="A0A078B033"/>
<dbReference type="AlphaFoldDB" id="A0A078B033"/>
<name>A0A078B033_STYLE</name>
<feature type="region of interest" description="Disordered" evidence="1">
    <location>
        <begin position="486"/>
        <end position="510"/>
    </location>
</feature>
<feature type="compositionally biased region" description="Polar residues" evidence="1">
    <location>
        <begin position="1"/>
        <end position="10"/>
    </location>
</feature>
<accession>A0A078B033</accession>
<feature type="region of interest" description="Disordered" evidence="1">
    <location>
        <begin position="1"/>
        <end position="62"/>
    </location>
</feature>